<dbReference type="InterPro" id="IPR030895">
    <property type="entry name" value="T5SS_PEPC_rpt"/>
</dbReference>
<keyword evidence="4" id="KW-1185">Reference proteome</keyword>
<dbReference type="PANTHER" id="PTHR12338:SF5">
    <property type="entry name" value="ANTIGEN 43-RELATED"/>
    <property type="match status" value="1"/>
</dbReference>
<dbReference type="NCBIfam" id="TIGR01414">
    <property type="entry name" value="autotrans_barl"/>
    <property type="match status" value="1"/>
</dbReference>
<sequence>MIKKHNLLRSQIFLACCLVVGGAHAQISFSGDTTPTGDFGGREEFRGHVSVGQFNEGTLDMTSGAVFNQRGRANIGSTVGSAGTVNVSGGAEWHTLSLGVGGAGVANLNIFNGGKIFSAGGSIGTSDDGGAMVTVSGPGSSWIVPIEHNHDFWIGGRGPSTLRVLNGGTVSTTSDIYTSLHSSATANIEIDGANSSFTAKDFCWLGILGTTSVKITNGGLLSCGYESYLGWGDVSLSGAGSKWVVSGSLDIGRPLKNTRGELTIGEGSAVEVARTLTLAKGYSTSMNGSGTLNIEGTTEPGILRTPKVVFGDMSINTINFKHTNTSGNYQFTPSISGPGLMNVFGGGTTVLTGDNVFSGHVMVRAGVLRAGSATALPEATYLVRQAGTLDANGNSFLLNMLTNGGNVILGTRDTSTTLSTKYDLNGYGGTIHLNAALGGNASPTQKLVIGQSTNGTATLNIRNLGGAGAQTTGNGILVVQVTHDSNGQFSLPRPGYIQVGAYRYNLVKVGRNWYLQSTRNLIKAASADEQAACTAGDPLAAACTVTPGTGTVAATKPTALTASAADAAAAAETAAPAAETSAELDGTAHGLDDIKDGEAVRLAEAVPVPGLGAMGMVSLSSLMGIAGLRRSRKSA</sequence>
<dbReference type="InterPro" id="IPR011050">
    <property type="entry name" value="Pectin_lyase_fold/virulence"/>
</dbReference>
<accession>A0AAW4XSV2</accession>
<dbReference type="RefSeq" id="WP_230771242.1">
    <property type="nucleotide sequence ID" value="NZ_JAJNCT010000005.1"/>
</dbReference>
<evidence type="ECO:0000259" key="2">
    <source>
        <dbReference type="Pfam" id="PF18883"/>
    </source>
</evidence>
<proteinExistence type="predicted"/>
<dbReference type="EMBL" id="JAJNCT010000005">
    <property type="protein sequence ID" value="MCD2164118.1"/>
    <property type="molecule type" value="Genomic_DNA"/>
</dbReference>
<feature type="signal peptide" evidence="1">
    <location>
        <begin position="1"/>
        <end position="25"/>
    </location>
</feature>
<reference evidence="3 4" key="1">
    <citation type="submission" date="2021-11" db="EMBL/GenBank/DDBJ databases">
        <title>Genome sequence.</title>
        <authorList>
            <person name="Sun Q."/>
        </authorList>
    </citation>
    <scope>NUCLEOTIDE SEQUENCE [LARGE SCALE GENOMIC DNA]</scope>
    <source>
        <strain evidence="3 4">KCTC 12005</strain>
    </source>
</reference>
<dbReference type="PANTHER" id="PTHR12338">
    <property type="entry name" value="AUTOTRANSPORTER"/>
    <property type="match status" value="1"/>
</dbReference>
<organism evidence="3 4">
    <name type="scientific">Comamonas koreensis</name>
    <dbReference type="NCBI Taxonomy" id="160825"/>
    <lineage>
        <taxon>Bacteria</taxon>
        <taxon>Pseudomonadati</taxon>
        <taxon>Pseudomonadota</taxon>
        <taxon>Betaproteobacteria</taxon>
        <taxon>Burkholderiales</taxon>
        <taxon>Comamonadaceae</taxon>
        <taxon>Comamonas</taxon>
    </lineage>
</organism>
<dbReference type="InterPro" id="IPR043990">
    <property type="entry name" value="AC_1"/>
</dbReference>
<evidence type="ECO:0000313" key="4">
    <source>
        <dbReference type="Proteomes" id="UP001199260"/>
    </source>
</evidence>
<dbReference type="InterPro" id="IPR006315">
    <property type="entry name" value="OM_autotransptr_brl_dom"/>
</dbReference>
<dbReference type="InterPro" id="IPR012332">
    <property type="entry name" value="Autotransporter_pectin_lyase_C"/>
</dbReference>
<protein>
    <submittedName>
        <fullName evidence="3">Autotransporter outer membrane beta-barrel domain-containing protein</fullName>
    </submittedName>
</protein>
<feature type="domain" description="Autochaperone" evidence="2">
    <location>
        <begin position="413"/>
        <end position="506"/>
    </location>
</feature>
<dbReference type="GO" id="GO:0019867">
    <property type="term" value="C:outer membrane"/>
    <property type="evidence" value="ECO:0007669"/>
    <property type="project" value="InterPro"/>
</dbReference>
<name>A0AAW4XSV2_9BURK</name>
<dbReference type="CDD" id="cd01344">
    <property type="entry name" value="PL2_Passenger_AT"/>
    <property type="match status" value="1"/>
</dbReference>
<dbReference type="InterPro" id="IPR050909">
    <property type="entry name" value="Bact_Autotransporter_VF"/>
</dbReference>
<dbReference type="SUPFAM" id="SSF51126">
    <property type="entry name" value="Pectin lyase-like"/>
    <property type="match status" value="1"/>
</dbReference>
<gene>
    <name evidence="3" type="ORF">LPW39_03095</name>
</gene>
<dbReference type="Pfam" id="PF18883">
    <property type="entry name" value="AC_1"/>
    <property type="match status" value="1"/>
</dbReference>
<dbReference type="Proteomes" id="UP001199260">
    <property type="component" value="Unassembled WGS sequence"/>
</dbReference>
<dbReference type="Gene3D" id="2.160.20.20">
    <property type="match status" value="1"/>
</dbReference>
<evidence type="ECO:0000256" key="1">
    <source>
        <dbReference type="SAM" id="SignalP"/>
    </source>
</evidence>
<dbReference type="NCBIfam" id="TIGR04393">
    <property type="entry name" value="rpt_T5SS_PEPC"/>
    <property type="match status" value="2"/>
</dbReference>
<keyword evidence="1" id="KW-0732">Signal</keyword>
<comment type="caution">
    <text evidence="3">The sequence shown here is derived from an EMBL/GenBank/DDBJ whole genome shotgun (WGS) entry which is preliminary data.</text>
</comment>
<feature type="chain" id="PRO_5043958112" evidence="1">
    <location>
        <begin position="26"/>
        <end position="635"/>
    </location>
</feature>
<evidence type="ECO:0000313" key="3">
    <source>
        <dbReference type="EMBL" id="MCD2164118.1"/>
    </source>
</evidence>
<dbReference type="AlphaFoldDB" id="A0AAW4XSV2"/>